<feature type="region of interest" description="Disordered" evidence="1">
    <location>
        <begin position="311"/>
        <end position="348"/>
    </location>
</feature>
<evidence type="ECO:0000313" key="4">
    <source>
        <dbReference type="Proteomes" id="UP000827092"/>
    </source>
</evidence>
<comment type="caution">
    <text evidence="3">The sequence shown here is derived from an EMBL/GenBank/DDBJ whole genome shotgun (WGS) entry which is preliminary data.</text>
</comment>
<feature type="domain" description="MATH" evidence="2">
    <location>
        <begin position="161"/>
        <end position="280"/>
    </location>
</feature>
<dbReference type="EMBL" id="JAFNEN010005897">
    <property type="protein sequence ID" value="KAG8159056.1"/>
    <property type="molecule type" value="Genomic_DNA"/>
</dbReference>
<dbReference type="PROSITE" id="PS50144">
    <property type="entry name" value="MATH"/>
    <property type="match status" value="2"/>
</dbReference>
<keyword evidence="4" id="KW-1185">Reference proteome</keyword>
<reference evidence="3 4" key="1">
    <citation type="journal article" date="2022" name="Nat. Ecol. Evol.">
        <title>A masculinizing supergene underlies an exaggerated male reproductive morph in a spider.</title>
        <authorList>
            <person name="Hendrickx F."/>
            <person name="De Corte Z."/>
            <person name="Sonet G."/>
            <person name="Van Belleghem S.M."/>
            <person name="Kostlbacher S."/>
            <person name="Vangestel C."/>
        </authorList>
    </citation>
    <scope>NUCLEOTIDE SEQUENCE [LARGE SCALE GENOMIC DNA]</scope>
    <source>
        <strain evidence="3">W744_W776</strain>
    </source>
</reference>
<dbReference type="InterPro" id="IPR008974">
    <property type="entry name" value="TRAF-like"/>
</dbReference>
<proteinExistence type="predicted"/>
<dbReference type="Gene3D" id="2.60.210.10">
    <property type="entry name" value="Apoptosis, Tumor Necrosis Factor Receptor Associated Protein 2, Chain A"/>
    <property type="match status" value="2"/>
</dbReference>
<dbReference type="PANTHER" id="PTHR46162">
    <property type="entry name" value="TRAF-LIKE FAMILY PROTEIN"/>
    <property type="match status" value="1"/>
</dbReference>
<gene>
    <name evidence="3" type="ORF">JTE90_022930</name>
</gene>
<protein>
    <recommendedName>
        <fullName evidence="2">MATH domain-containing protein</fullName>
    </recommendedName>
</protein>
<evidence type="ECO:0000256" key="1">
    <source>
        <dbReference type="SAM" id="MobiDB-lite"/>
    </source>
</evidence>
<dbReference type="Proteomes" id="UP000827092">
    <property type="component" value="Unassembled WGS sequence"/>
</dbReference>
<dbReference type="InterPro" id="IPR002083">
    <property type="entry name" value="MATH/TRAF_dom"/>
</dbReference>
<dbReference type="SUPFAM" id="SSF49599">
    <property type="entry name" value="TRAF domain-like"/>
    <property type="match status" value="2"/>
</dbReference>
<dbReference type="PANTHER" id="PTHR46162:SF2">
    <property type="entry name" value="ANKYRIN REPEAT-CONTAINING PROTEIN-RELATED"/>
    <property type="match status" value="1"/>
</dbReference>
<feature type="domain" description="MATH" evidence="2">
    <location>
        <begin position="9"/>
        <end position="140"/>
    </location>
</feature>
<sequence>MSDSKRESVVTLLWDIENVNELFTFKIESPVFLSNSLDRTRWKMCLYPKGCDGDADGISLSLTRCSSRNQEVQRLVLDCELSIVGEYGGNTLVSKQIKKHGFIKNHTWSPCKAFVSRYDVFDERRTDFIPYNVLHVRCRLGRSFNKSTLPELLISNSKVERSLFVWKIENFSCLKDNEVKEIHVRQSAIEAPLLSYKFCTDRNSDAAIIEIASDKRFNIAIWCKIVVVAGTGKMLQSEGQEFFSNDANPYLFPTFIKLSELLDNKTLYLPNDVLLLQVDCFFWCSKLDNIKDHPIPIPNLQICERFPSAENNDSQGKAENLGPTETFDKQSMTEFIPSPQKCDKQSMTETENTKIYLYKPENSCDREKADGIRKEKK</sequence>
<evidence type="ECO:0000259" key="2">
    <source>
        <dbReference type="PROSITE" id="PS50144"/>
    </source>
</evidence>
<organism evidence="3 4">
    <name type="scientific">Oedothorax gibbosus</name>
    <dbReference type="NCBI Taxonomy" id="931172"/>
    <lineage>
        <taxon>Eukaryota</taxon>
        <taxon>Metazoa</taxon>
        <taxon>Ecdysozoa</taxon>
        <taxon>Arthropoda</taxon>
        <taxon>Chelicerata</taxon>
        <taxon>Arachnida</taxon>
        <taxon>Araneae</taxon>
        <taxon>Araneomorphae</taxon>
        <taxon>Entelegynae</taxon>
        <taxon>Araneoidea</taxon>
        <taxon>Linyphiidae</taxon>
        <taxon>Erigoninae</taxon>
        <taxon>Oedothorax</taxon>
    </lineage>
</organism>
<dbReference type="CDD" id="cd00121">
    <property type="entry name" value="MATH"/>
    <property type="match status" value="1"/>
</dbReference>
<name>A0AAV6TEH6_9ARAC</name>
<dbReference type="AlphaFoldDB" id="A0AAV6TEH6"/>
<evidence type="ECO:0000313" key="3">
    <source>
        <dbReference type="EMBL" id="KAG8159056.1"/>
    </source>
</evidence>
<accession>A0AAV6TEH6</accession>
<dbReference type="Pfam" id="PF22486">
    <property type="entry name" value="MATH_2"/>
    <property type="match status" value="1"/>
</dbReference>